<keyword evidence="1 5" id="KW-0808">Transferase</keyword>
<dbReference type="Pfam" id="PF07730">
    <property type="entry name" value="HisKA_3"/>
    <property type="match status" value="1"/>
</dbReference>
<dbReference type="InterPro" id="IPR003594">
    <property type="entry name" value="HATPase_dom"/>
</dbReference>
<dbReference type="SUPFAM" id="SSF55781">
    <property type="entry name" value="GAF domain-like"/>
    <property type="match status" value="2"/>
</dbReference>
<name>A0ABX8EGY8_9ACTN</name>
<evidence type="ECO:0000256" key="3">
    <source>
        <dbReference type="ARBA" id="ARBA00023012"/>
    </source>
</evidence>
<organism evidence="5 6">
    <name type="scientific">Nocardioides aquaticus</name>
    <dbReference type="NCBI Taxonomy" id="160826"/>
    <lineage>
        <taxon>Bacteria</taxon>
        <taxon>Bacillati</taxon>
        <taxon>Actinomycetota</taxon>
        <taxon>Actinomycetes</taxon>
        <taxon>Propionibacteriales</taxon>
        <taxon>Nocardioidaceae</taxon>
        <taxon>Nocardioides</taxon>
    </lineage>
</organism>
<protein>
    <submittedName>
        <fullName evidence="5">Oxygen sensor histidine kinase response regulator DevS/DosS</fullName>
        <ecNumber evidence="5">2.7.13.3</ecNumber>
    </submittedName>
</protein>
<dbReference type="Gene3D" id="1.20.5.1930">
    <property type="match status" value="1"/>
</dbReference>
<evidence type="ECO:0000256" key="1">
    <source>
        <dbReference type="ARBA" id="ARBA00022679"/>
    </source>
</evidence>
<dbReference type="SMART" id="SM00065">
    <property type="entry name" value="GAF"/>
    <property type="match status" value="2"/>
</dbReference>
<dbReference type="RefSeq" id="WP_214059175.1">
    <property type="nucleotide sequence ID" value="NZ_BAAAHS010000068.1"/>
</dbReference>
<keyword evidence="2 5" id="KW-0418">Kinase</keyword>
<dbReference type="Gene3D" id="3.30.565.10">
    <property type="entry name" value="Histidine kinase-like ATPase, C-terminal domain"/>
    <property type="match status" value="1"/>
</dbReference>
<dbReference type="InterPro" id="IPR036890">
    <property type="entry name" value="HATPase_C_sf"/>
</dbReference>
<dbReference type="GO" id="GO:0004673">
    <property type="term" value="F:protein histidine kinase activity"/>
    <property type="evidence" value="ECO:0007669"/>
    <property type="project" value="UniProtKB-EC"/>
</dbReference>
<dbReference type="SUPFAM" id="SSF55874">
    <property type="entry name" value="ATPase domain of HSP90 chaperone/DNA topoisomerase II/histidine kinase"/>
    <property type="match status" value="1"/>
</dbReference>
<dbReference type="PANTHER" id="PTHR24421">
    <property type="entry name" value="NITRATE/NITRITE SENSOR PROTEIN NARX-RELATED"/>
    <property type="match status" value="1"/>
</dbReference>
<dbReference type="EC" id="2.7.13.3" evidence="5"/>
<feature type="domain" description="GAF" evidence="4">
    <location>
        <begin position="58"/>
        <end position="207"/>
    </location>
</feature>
<evidence type="ECO:0000313" key="6">
    <source>
        <dbReference type="Proteomes" id="UP000679307"/>
    </source>
</evidence>
<gene>
    <name evidence="5" type="primary">devS_1</name>
    <name evidence="5" type="ORF">ENKNEFLB_02158</name>
</gene>
<feature type="domain" description="GAF" evidence="4">
    <location>
        <begin position="228"/>
        <end position="377"/>
    </location>
</feature>
<dbReference type="Pfam" id="PF02518">
    <property type="entry name" value="HATPase_c"/>
    <property type="match status" value="1"/>
</dbReference>
<dbReference type="Pfam" id="PF13185">
    <property type="entry name" value="GAF_2"/>
    <property type="match status" value="2"/>
</dbReference>
<dbReference type="InterPro" id="IPR003018">
    <property type="entry name" value="GAF"/>
</dbReference>
<sequence length="588" mass="61858">MMPDPDPDPGPDPDEPPGDLELERLLREVGRRVHGVLDEQDRLRALLDAVVTMAGDLTLDGVLHRILTAARALTGARYAALGVLEPGSGRRLDTFIHQGMEDSLARSIGPLPSGKGVLGVITERREPLRLEDIAEHASSFGFPAGHPPMHSFLGVPIRIHDRSFGNLYLTEKAGGLAFTEEDEGVVVALAAAAGVVVENARLYAEAARRERWLAGDAEVAAVLSGHGTGADGLQAIVELVRDVAGADVAWIASGGSPPELVLRAACGDGVDLDDLRSRSLMGSTAARALSTGSAVAVADIESDPWSLVPPQVERALGLQAVAGAPLSHEGQTEGVIAVGWRGGRAASFHDLDPALLTRFADHVTLNLNAARARAAQQRVAVLEDRERIARDLHDLVIQRIFAVEMNLQGARRRADAEVSRSLATAIEDLDATITDLRRSIFGLAHVDVAGDLQGEMTRIVERAAATLKFRPTLRFRGPVRTLVDPDTVPDLLAVLSEALSNVTRHAGAAAVSVELSVGTEVTLTVTDDGRGLPAGSVLGGLANMRARARCRGGDATFVSPPGGGTTVRWVVPVAPVVPLGHGSSDEPA</sequence>
<dbReference type="EMBL" id="CP075371">
    <property type="protein sequence ID" value="QVT79768.1"/>
    <property type="molecule type" value="Genomic_DNA"/>
</dbReference>
<keyword evidence="6" id="KW-1185">Reference proteome</keyword>
<dbReference type="Gene3D" id="3.30.450.40">
    <property type="match status" value="2"/>
</dbReference>
<dbReference type="PANTHER" id="PTHR24421:SF56">
    <property type="entry name" value="OXYGEN SENSOR HISTIDINE KINASE RESPONSE REGULATOR DOST"/>
    <property type="match status" value="1"/>
</dbReference>
<proteinExistence type="predicted"/>
<evidence type="ECO:0000313" key="5">
    <source>
        <dbReference type="EMBL" id="QVT79768.1"/>
    </source>
</evidence>
<evidence type="ECO:0000259" key="4">
    <source>
        <dbReference type="SMART" id="SM00065"/>
    </source>
</evidence>
<dbReference type="InterPro" id="IPR050482">
    <property type="entry name" value="Sensor_HK_TwoCompSys"/>
</dbReference>
<dbReference type="InterPro" id="IPR011712">
    <property type="entry name" value="Sig_transdc_His_kin_sub3_dim/P"/>
</dbReference>
<keyword evidence="3" id="KW-0902">Two-component regulatory system</keyword>
<dbReference type="CDD" id="cd16917">
    <property type="entry name" value="HATPase_UhpB-NarQ-NarX-like"/>
    <property type="match status" value="1"/>
</dbReference>
<dbReference type="Proteomes" id="UP000679307">
    <property type="component" value="Chromosome"/>
</dbReference>
<evidence type="ECO:0000256" key="2">
    <source>
        <dbReference type="ARBA" id="ARBA00022777"/>
    </source>
</evidence>
<dbReference type="InterPro" id="IPR029016">
    <property type="entry name" value="GAF-like_dom_sf"/>
</dbReference>
<accession>A0ABX8EGY8</accession>
<reference evidence="5 6" key="1">
    <citation type="submission" date="2021-05" db="EMBL/GenBank/DDBJ databases">
        <title>Complete genome of Nocardioides aquaticus KCTC 9944T isolated from meromictic and hypersaline Ekho Lake, Antarctica.</title>
        <authorList>
            <person name="Hwang K."/>
            <person name="Kim K.M."/>
            <person name="Choe H."/>
        </authorList>
    </citation>
    <scope>NUCLEOTIDE SEQUENCE [LARGE SCALE GENOMIC DNA]</scope>
    <source>
        <strain evidence="5 6">KCTC 9944</strain>
    </source>
</reference>